<sequence>MKTKLMVSAIALASFGATNVWADTVRIAEHRQARIDALNAVVPMIEEQTGIDIEVIEYPGPDKEYISKLLTELRAGTGPDVFSLPSSGEIVDFSTAGYLVDVTAEVKGSDAWDNMFPIARELAETDGVIYTMPTMLAMQQFYFRNDVLTEAGVSTDQPADWDALINRAIEAKEKTGEYSLLMPMGVTWGGGTYIESFRLLLANSSTPELVTENGTFNLTSDGVREVFEFYQKMIEAEVVPVDPLLGPDPWVIPKYEMFPAGELLMTTCGSWCYIFDWGPESKNPIPDIENAVGTWKVPNVNGDAPSVLVNLNHPWMVSSSAVDIEASKKVLAAMGSIELMTSYAQKSGNLPSRADAIESDGFQQLTALVPLLDQLEDGRSVATAPGFSTVMEGIGRGSEALLLGNADAAGAQQILVDYVSNILGEDMVE</sequence>
<keyword evidence="4" id="KW-0732">Signal</keyword>
<feature type="signal peptide" evidence="4">
    <location>
        <begin position="1"/>
        <end position="22"/>
    </location>
</feature>
<comment type="subcellular location">
    <subcellularLocation>
        <location evidence="1">Periplasm</location>
    </subcellularLocation>
</comment>
<keyword evidence="6" id="KW-1185">Reference proteome</keyword>
<dbReference type="PANTHER" id="PTHR43649:SF29">
    <property type="entry name" value="OSMOPROTECTIVE COMPOUNDS-BINDING PROTEIN GGTB"/>
    <property type="match status" value="1"/>
</dbReference>
<evidence type="ECO:0000256" key="4">
    <source>
        <dbReference type="SAM" id="SignalP"/>
    </source>
</evidence>
<dbReference type="InterPro" id="IPR050490">
    <property type="entry name" value="Bact_solute-bd_prot1"/>
</dbReference>
<evidence type="ECO:0000313" key="5">
    <source>
        <dbReference type="EMBL" id="NIY73529.1"/>
    </source>
</evidence>
<dbReference type="RefSeq" id="WP_167638916.1">
    <property type="nucleotide sequence ID" value="NZ_JAATOP010000011.1"/>
</dbReference>
<reference evidence="5 6" key="1">
    <citation type="submission" date="2020-03" db="EMBL/GenBank/DDBJ databases">
        <title>Bacterial isolates of synthetic phycosphere.</title>
        <authorList>
            <person name="Fu H."/>
            <person name="Moran M.A."/>
        </authorList>
    </citation>
    <scope>NUCLEOTIDE SEQUENCE [LARGE SCALE GENOMIC DNA]</scope>
    <source>
        <strain evidence="5 6">HF1</strain>
    </source>
</reference>
<accession>A0ABX0VZQ4</accession>
<dbReference type="Gene3D" id="3.40.190.10">
    <property type="entry name" value="Periplasmic binding protein-like II"/>
    <property type="match status" value="1"/>
</dbReference>
<dbReference type="PANTHER" id="PTHR43649">
    <property type="entry name" value="ARABINOSE-BINDING PROTEIN-RELATED"/>
    <property type="match status" value="1"/>
</dbReference>
<evidence type="ECO:0000313" key="6">
    <source>
        <dbReference type="Proteomes" id="UP000709466"/>
    </source>
</evidence>
<keyword evidence="3" id="KW-0813">Transport</keyword>
<dbReference type="Proteomes" id="UP000709466">
    <property type="component" value="Unassembled WGS sequence"/>
</dbReference>
<dbReference type="InterPro" id="IPR006059">
    <property type="entry name" value="SBP"/>
</dbReference>
<dbReference type="Pfam" id="PF13416">
    <property type="entry name" value="SBP_bac_8"/>
    <property type="match status" value="1"/>
</dbReference>
<evidence type="ECO:0000256" key="1">
    <source>
        <dbReference type="ARBA" id="ARBA00004418"/>
    </source>
</evidence>
<evidence type="ECO:0000256" key="3">
    <source>
        <dbReference type="ARBA" id="ARBA00022448"/>
    </source>
</evidence>
<comment type="similarity">
    <text evidence="2">Belongs to the bacterial solute-binding protein 1 family.</text>
</comment>
<name>A0ABX0VZQ4_9RHOB</name>
<dbReference type="EMBL" id="JAATOP010000011">
    <property type="protein sequence ID" value="NIY73529.1"/>
    <property type="molecule type" value="Genomic_DNA"/>
</dbReference>
<feature type="chain" id="PRO_5046521621" evidence="4">
    <location>
        <begin position="23"/>
        <end position="429"/>
    </location>
</feature>
<protein>
    <submittedName>
        <fullName evidence="5">Carbohydrate ABC transporter substrate-binding protein</fullName>
    </submittedName>
</protein>
<proteinExistence type="inferred from homology"/>
<comment type="caution">
    <text evidence="5">The sequence shown here is derived from an EMBL/GenBank/DDBJ whole genome shotgun (WGS) entry which is preliminary data.</text>
</comment>
<dbReference type="SUPFAM" id="SSF53850">
    <property type="entry name" value="Periplasmic binding protein-like II"/>
    <property type="match status" value="1"/>
</dbReference>
<gene>
    <name evidence="5" type="ORF">HCZ30_13940</name>
</gene>
<evidence type="ECO:0000256" key="2">
    <source>
        <dbReference type="ARBA" id="ARBA00008520"/>
    </source>
</evidence>
<organism evidence="5 6">
    <name type="scientific">Marivivens donghaensis</name>
    <dbReference type="NCBI Taxonomy" id="1699413"/>
    <lineage>
        <taxon>Bacteria</taxon>
        <taxon>Pseudomonadati</taxon>
        <taxon>Pseudomonadota</taxon>
        <taxon>Alphaproteobacteria</taxon>
        <taxon>Rhodobacterales</taxon>
        <taxon>Paracoccaceae</taxon>
        <taxon>Marivivens group</taxon>
        <taxon>Marivivens</taxon>
    </lineage>
</organism>